<name>A0A919GM87_9ACTN</name>
<organism evidence="2 3">
    <name type="scientific">Streptomyces sulfonofaciens</name>
    <dbReference type="NCBI Taxonomy" id="68272"/>
    <lineage>
        <taxon>Bacteria</taxon>
        <taxon>Bacillati</taxon>
        <taxon>Actinomycetota</taxon>
        <taxon>Actinomycetes</taxon>
        <taxon>Kitasatosporales</taxon>
        <taxon>Streptomycetaceae</taxon>
        <taxon>Streptomyces</taxon>
    </lineage>
</organism>
<evidence type="ECO:0000313" key="3">
    <source>
        <dbReference type="Proteomes" id="UP000603708"/>
    </source>
</evidence>
<dbReference type="EMBL" id="BNCD01000022">
    <property type="protein sequence ID" value="GHH86295.1"/>
    <property type="molecule type" value="Genomic_DNA"/>
</dbReference>
<keyword evidence="3" id="KW-1185">Reference proteome</keyword>
<protein>
    <submittedName>
        <fullName evidence="2">Uncharacterized protein</fullName>
    </submittedName>
</protein>
<gene>
    <name evidence="2" type="ORF">GCM10018793_57610</name>
</gene>
<dbReference type="AlphaFoldDB" id="A0A919GM87"/>
<evidence type="ECO:0000313" key="2">
    <source>
        <dbReference type="EMBL" id="GHH86295.1"/>
    </source>
</evidence>
<reference evidence="2" key="1">
    <citation type="journal article" date="2014" name="Int. J. Syst. Evol. Microbiol.">
        <title>Complete genome sequence of Corynebacterium casei LMG S-19264T (=DSM 44701T), isolated from a smear-ripened cheese.</title>
        <authorList>
            <consortium name="US DOE Joint Genome Institute (JGI-PGF)"/>
            <person name="Walter F."/>
            <person name="Albersmeier A."/>
            <person name="Kalinowski J."/>
            <person name="Ruckert C."/>
        </authorList>
    </citation>
    <scope>NUCLEOTIDE SEQUENCE</scope>
    <source>
        <strain evidence="2">JCM 5069</strain>
    </source>
</reference>
<comment type="caution">
    <text evidence="2">The sequence shown here is derived from an EMBL/GenBank/DDBJ whole genome shotgun (WGS) entry which is preliminary data.</text>
</comment>
<sequence>MVAAAGSFDPADVATTQRLLGKVRDAVAGQRRAPGPGPLPGSDRSPGDASPGPRTAPGRARGSEGPGPARGAAPGSAAP</sequence>
<dbReference type="Proteomes" id="UP000603708">
    <property type="component" value="Unassembled WGS sequence"/>
</dbReference>
<feature type="compositionally biased region" description="Low complexity" evidence="1">
    <location>
        <begin position="66"/>
        <end position="79"/>
    </location>
</feature>
<proteinExistence type="predicted"/>
<evidence type="ECO:0000256" key="1">
    <source>
        <dbReference type="SAM" id="MobiDB-lite"/>
    </source>
</evidence>
<feature type="region of interest" description="Disordered" evidence="1">
    <location>
        <begin position="22"/>
        <end position="79"/>
    </location>
</feature>
<accession>A0A919GM87</accession>
<reference evidence="2" key="2">
    <citation type="submission" date="2020-09" db="EMBL/GenBank/DDBJ databases">
        <authorList>
            <person name="Sun Q."/>
            <person name="Ohkuma M."/>
        </authorList>
    </citation>
    <scope>NUCLEOTIDE SEQUENCE</scope>
    <source>
        <strain evidence="2">JCM 5069</strain>
    </source>
</reference>